<keyword evidence="3" id="KW-0238">DNA-binding</keyword>
<dbReference type="FunFam" id="1.10.10.10:FF:000001">
    <property type="entry name" value="LysR family transcriptional regulator"/>
    <property type="match status" value="1"/>
</dbReference>
<dbReference type="CDD" id="cd05466">
    <property type="entry name" value="PBP2_LTTR_substrate"/>
    <property type="match status" value="1"/>
</dbReference>
<protein>
    <submittedName>
        <fullName evidence="6">LysR family transcriptional regulator</fullName>
    </submittedName>
</protein>
<dbReference type="GO" id="GO:0000976">
    <property type="term" value="F:transcription cis-regulatory region binding"/>
    <property type="evidence" value="ECO:0007669"/>
    <property type="project" value="TreeGrafter"/>
</dbReference>
<accession>A0A2Z5AE82</accession>
<feature type="domain" description="HTH lysR-type" evidence="5">
    <location>
        <begin position="16"/>
        <end position="73"/>
    </location>
</feature>
<evidence type="ECO:0000256" key="3">
    <source>
        <dbReference type="ARBA" id="ARBA00023125"/>
    </source>
</evidence>
<dbReference type="GO" id="GO:0003700">
    <property type="term" value="F:DNA-binding transcription factor activity"/>
    <property type="evidence" value="ECO:0007669"/>
    <property type="project" value="InterPro"/>
</dbReference>
<dbReference type="PRINTS" id="PR00039">
    <property type="entry name" value="HTHLYSR"/>
</dbReference>
<evidence type="ECO:0000256" key="4">
    <source>
        <dbReference type="ARBA" id="ARBA00023163"/>
    </source>
</evidence>
<dbReference type="Pfam" id="PF00126">
    <property type="entry name" value="HTH_1"/>
    <property type="match status" value="1"/>
</dbReference>
<dbReference type="InterPro" id="IPR036388">
    <property type="entry name" value="WH-like_DNA-bd_sf"/>
</dbReference>
<gene>
    <name evidence="6" type="ORF">CE139_21330</name>
</gene>
<dbReference type="SUPFAM" id="SSF53850">
    <property type="entry name" value="Periplasmic binding protein-like II"/>
    <property type="match status" value="1"/>
</dbReference>
<proteinExistence type="inferred from homology"/>
<dbReference type="Gene3D" id="3.40.190.290">
    <property type="match status" value="1"/>
</dbReference>
<evidence type="ECO:0000256" key="2">
    <source>
        <dbReference type="ARBA" id="ARBA00023015"/>
    </source>
</evidence>
<dbReference type="InterPro" id="IPR005119">
    <property type="entry name" value="LysR_subst-bd"/>
</dbReference>
<evidence type="ECO:0000256" key="1">
    <source>
        <dbReference type="ARBA" id="ARBA00009437"/>
    </source>
</evidence>
<evidence type="ECO:0000259" key="5">
    <source>
        <dbReference type="PROSITE" id="PS50931"/>
    </source>
</evidence>
<evidence type="ECO:0000313" key="6">
    <source>
        <dbReference type="EMBL" id="AXA68236.1"/>
    </source>
</evidence>
<dbReference type="Proteomes" id="UP000250579">
    <property type="component" value="Chromosome"/>
</dbReference>
<dbReference type="EMBL" id="CP022198">
    <property type="protein sequence ID" value="AXA68236.1"/>
    <property type="molecule type" value="Genomic_DNA"/>
</dbReference>
<reference evidence="6 7" key="1">
    <citation type="submission" date="2017-06" db="EMBL/GenBank/DDBJ databases">
        <title>Evolution towards high GC content and high-temperature stress adaptation in endophytic Pseudomonas oryzihabitans impacted its plant-growth promoting traits.</title>
        <authorList>
            <person name="Nascimento F.X."/>
        </authorList>
    </citation>
    <scope>NUCLEOTIDE SEQUENCE [LARGE SCALE GENOMIC DNA]</scope>
    <source>
        <strain evidence="6 7">MS8</strain>
    </source>
</reference>
<evidence type="ECO:0000313" key="7">
    <source>
        <dbReference type="Proteomes" id="UP000250579"/>
    </source>
</evidence>
<dbReference type="PROSITE" id="PS50931">
    <property type="entry name" value="HTH_LYSR"/>
    <property type="match status" value="1"/>
</dbReference>
<organism evidence="6 7">
    <name type="scientific">Pseudomonas oryzihabitans</name>
    <dbReference type="NCBI Taxonomy" id="47885"/>
    <lineage>
        <taxon>Bacteria</taxon>
        <taxon>Pseudomonadati</taxon>
        <taxon>Pseudomonadota</taxon>
        <taxon>Gammaproteobacteria</taxon>
        <taxon>Pseudomonadales</taxon>
        <taxon>Pseudomonadaceae</taxon>
        <taxon>Pseudomonas</taxon>
    </lineage>
</organism>
<dbReference type="PANTHER" id="PTHR30126:SF39">
    <property type="entry name" value="HTH-TYPE TRANSCRIPTIONAL REGULATOR CYSL"/>
    <property type="match status" value="1"/>
</dbReference>
<dbReference type="Pfam" id="PF03466">
    <property type="entry name" value="LysR_substrate"/>
    <property type="match status" value="1"/>
</dbReference>
<sequence>MLCYHRYKRNLGMADLNLTQLQTFVQVVATGSFSAAADRLGLSQPAVSLQIRQLERRLGLKLLERLGRGLKPTAAGSLLLDHAEQIQTAVDQALQALASHGETVSGRIAIGTGATACIHLLPPLLGQLRQRFPQLDVRVSTGNTLDVLRAVEDNRLDLGLVTLPASGRNLQVEPLLEDAFVALLPPASPLPTGALAPAELAEAPLLAFETGSSTRLLIDDWFRRAGQASRPVMELGSIEALKELVAAGLGYSLVPGIAVATEHHRHGLRVQPLAPPLTRTLALVLRRDKPLSRPLQQVLEALRRLRQQGQDALRSRPGPSDE</sequence>
<dbReference type="RefSeq" id="WP_208692236.1">
    <property type="nucleotide sequence ID" value="NZ_CP022198.1"/>
</dbReference>
<keyword evidence="4" id="KW-0804">Transcription</keyword>
<dbReference type="Gene3D" id="1.10.10.10">
    <property type="entry name" value="Winged helix-like DNA-binding domain superfamily/Winged helix DNA-binding domain"/>
    <property type="match status" value="1"/>
</dbReference>
<dbReference type="AlphaFoldDB" id="A0A2Z5AE82"/>
<dbReference type="InterPro" id="IPR036390">
    <property type="entry name" value="WH_DNA-bd_sf"/>
</dbReference>
<comment type="similarity">
    <text evidence="1">Belongs to the LysR transcriptional regulatory family.</text>
</comment>
<name>A0A2Z5AE82_9PSED</name>
<keyword evidence="2" id="KW-0805">Transcription regulation</keyword>
<dbReference type="SUPFAM" id="SSF46785">
    <property type="entry name" value="Winged helix' DNA-binding domain"/>
    <property type="match status" value="1"/>
</dbReference>
<dbReference type="InterPro" id="IPR000847">
    <property type="entry name" value="LysR_HTH_N"/>
</dbReference>
<dbReference type="PANTHER" id="PTHR30126">
    <property type="entry name" value="HTH-TYPE TRANSCRIPTIONAL REGULATOR"/>
    <property type="match status" value="1"/>
</dbReference>